<dbReference type="GO" id="GO:0000422">
    <property type="term" value="P:autophagy of mitochondrion"/>
    <property type="evidence" value="ECO:0007669"/>
    <property type="project" value="TreeGrafter"/>
</dbReference>
<evidence type="ECO:0000313" key="8">
    <source>
        <dbReference type="Proteomes" id="UP000014680"/>
    </source>
</evidence>
<keyword evidence="3 7" id="KW-0418">Kinase</keyword>
<keyword evidence="8" id="KW-1185">Reference proteome</keyword>
<keyword evidence="7" id="KW-0723">Serine/threonine-protein kinase</keyword>
<dbReference type="PROSITE" id="PS50011">
    <property type="entry name" value="PROTEIN_KINASE_DOM"/>
    <property type="match status" value="1"/>
</dbReference>
<dbReference type="SUPFAM" id="SSF56112">
    <property type="entry name" value="Protein kinase-like (PK-like)"/>
    <property type="match status" value="1"/>
</dbReference>
<dbReference type="Gene3D" id="3.30.200.20">
    <property type="entry name" value="Phosphorylase Kinase, domain 1"/>
    <property type="match status" value="1"/>
</dbReference>
<dbReference type="OrthoDB" id="1405469at2759"/>
<dbReference type="EC" id="2.7.11.1" evidence="7"/>
<evidence type="ECO:0000256" key="5">
    <source>
        <dbReference type="PROSITE-ProRule" id="PRU10141"/>
    </source>
</evidence>
<dbReference type="GO" id="GO:0042594">
    <property type="term" value="P:response to starvation"/>
    <property type="evidence" value="ECO:0007669"/>
    <property type="project" value="TreeGrafter"/>
</dbReference>
<dbReference type="Gene3D" id="1.10.510.10">
    <property type="entry name" value="Transferase(Phosphotransferase) domain 1"/>
    <property type="match status" value="1"/>
</dbReference>
<evidence type="ECO:0000256" key="3">
    <source>
        <dbReference type="ARBA" id="ARBA00022777"/>
    </source>
</evidence>
<dbReference type="Proteomes" id="UP000014680">
    <property type="component" value="Unassembled WGS sequence"/>
</dbReference>
<dbReference type="GO" id="GO:0004674">
    <property type="term" value="F:protein serine/threonine kinase activity"/>
    <property type="evidence" value="ECO:0007669"/>
    <property type="project" value="UniProtKB-KW"/>
</dbReference>
<evidence type="ECO:0000256" key="4">
    <source>
        <dbReference type="ARBA" id="ARBA00022840"/>
    </source>
</evidence>
<evidence type="ECO:0000313" key="7">
    <source>
        <dbReference type="EMBL" id="ELP91027.1"/>
    </source>
</evidence>
<dbReference type="GeneID" id="14890031"/>
<dbReference type="AlphaFoldDB" id="A0A0A1UBI4"/>
<dbReference type="InterPro" id="IPR008271">
    <property type="entry name" value="Ser/Thr_kinase_AS"/>
</dbReference>
<dbReference type="GO" id="GO:0010506">
    <property type="term" value="P:regulation of autophagy"/>
    <property type="evidence" value="ECO:0007669"/>
    <property type="project" value="InterPro"/>
</dbReference>
<dbReference type="InterPro" id="IPR000719">
    <property type="entry name" value="Prot_kinase_dom"/>
</dbReference>
<organism evidence="7 8">
    <name type="scientific">Entamoeba invadens IP1</name>
    <dbReference type="NCBI Taxonomy" id="370355"/>
    <lineage>
        <taxon>Eukaryota</taxon>
        <taxon>Amoebozoa</taxon>
        <taxon>Evosea</taxon>
        <taxon>Archamoebae</taxon>
        <taxon>Mastigamoebida</taxon>
        <taxon>Entamoebidae</taxon>
        <taxon>Entamoeba</taxon>
    </lineage>
</organism>
<dbReference type="PROSITE" id="PS00107">
    <property type="entry name" value="PROTEIN_KINASE_ATP"/>
    <property type="match status" value="1"/>
</dbReference>
<dbReference type="GO" id="GO:0061709">
    <property type="term" value="P:reticulophagy"/>
    <property type="evidence" value="ECO:0007669"/>
    <property type="project" value="TreeGrafter"/>
</dbReference>
<dbReference type="GO" id="GO:0034727">
    <property type="term" value="P:piecemeal microautophagy of the nucleus"/>
    <property type="evidence" value="ECO:0007669"/>
    <property type="project" value="TreeGrafter"/>
</dbReference>
<dbReference type="GO" id="GO:0005524">
    <property type="term" value="F:ATP binding"/>
    <property type="evidence" value="ECO:0007669"/>
    <property type="project" value="UniProtKB-UniRule"/>
</dbReference>
<dbReference type="PANTHER" id="PTHR24348:SF22">
    <property type="entry name" value="NON-SPECIFIC SERINE_THREONINE PROTEIN KINASE"/>
    <property type="match status" value="1"/>
</dbReference>
<keyword evidence="2 5" id="KW-0547">Nucleotide-binding</keyword>
<keyword evidence="4 5" id="KW-0067">ATP-binding</keyword>
<protein>
    <submittedName>
        <fullName evidence="7">Serine/threonine protein kinase, putative</fullName>
        <ecNumber evidence="7">2.7.11.1</ecNumber>
    </submittedName>
</protein>
<dbReference type="Pfam" id="PF00069">
    <property type="entry name" value="Pkinase"/>
    <property type="match status" value="1"/>
</dbReference>
<dbReference type="GO" id="GO:0000045">
    <property type="term" value="P:autophagosome assembly"/>
    <property type="evidence" value="ECO:0007669"/>
    <property type="project" value="TreeGrafter"/>
</dbReference>
<dbReference type="GO" id="GO:0034045">
    <property type="term" value="C:phagophore assembly site membrane"/>
    <property type="evidence" value="ECO:0007669"/>
    <property type="project" value="TreeGrafter"/>
</dbReference>
<dbReference type="VEuPathDB" id="AmoebaDB:EIN_267430"/>
<dbReference type="OMA" id="KHCIHEI"/>
<dbReference type="InterPro" id="IPR011009">
    <property type="entry name" value="Kinase-like_dom_sf"/>
</dbReference>
<reference evidence="7 8" key="1">
    <citation type="submission" date="2012-10" db="EMBL/GenBank/DDBJ databases">
        <authorList>
            <person name="Zafar N."/>
            <person name="Inman J."/>
            <person name="Hall N."/>
            <person name="Lorenzi H."/>
            <person name="Caler E."/>
        </authorList>
    </citation>
    <scope>NUCLEOTIDE SEQUENCE [LARGE SCALE GENOMIC DNA]</scope>
    <source>
        <strain evidence="7 8">IP1</strain>
    </source>
</reference>
<dbReference type="InterPro" id="IPR017441">
    <property type="entry name" value="Protein_kinase_ATP_BS"/>
</dbReference>
<gene>
    <name evidence="7" type="ORF">EIN_267430</name>
</gene>
<dbReference type="GO" id="GO:0005776">
    <property type="term" value="C:autophagosome"/>
    <property type="evidence" value="ECO:0007669"/>
    <property type="project" value="TreeGrafter"/>
</dbReference>
<dbReference type="RefSeq" id="XP_004257798.1">
    <property type="nucleotide sequence ID" value="XM_004257750.1"/>
</dbReference>
<dbReference type="InterPro" id="IPR045269">
    <property type="entry name" value="Atg1-like"/>
</dbReference>
<sequence>MSYYQTLNTQSYFEETGPPFSVDEDFGVTYRLVKTKTKQQKLLISLQLDPSDFTDIQNNLTALSSLFYTQKFKIMKSFMKVDRMVIGLVNTTVECWLIGEMPYTTTLEDHLISNSPRQDERKFLLHDLLHICDDLHKSQVQISFLKNHLFLRQCDSSPFPQLCISPVTLLIPYVSQLYGIEVPDFKEVVSKIIPTILNTPESHIFSEALLTQPIEQVFTSQFVSELERFSTVEEGDMSVYTPISPIGTGGFGLVFKAAQRDGRVVAIKESGPKGIDYLKREAVILTICHHPNIVSILGFGVSKFSLGYKLNFIKERIDFPRGYLVMECCNGDLNAYVEGYLKRGELLSLNLVSAIFKQIAECMHYLHFEKGLIHRDIKLENFLIVDHTPYPLVKITDFGFSRSLANEMETYKGSPLFIAPEIMLRTPYSSKSDLYSIGVCLFRLCTCQFPFGSTEAEFVRFMKEKKEVVFPRKLEENSTYASVIDLTKKLMKYDDEQRIDWDQFYGHYYMKFLFSSFNENEV</sequence>
<keyword evidence="1 7" id="KW-0808">Transferase</keyword>
<dbReference type="KEGG" id="eiv:EIN_267430"/>
<name>A0A0A1UBI4_ENTIV</name>
<dbReference type="GO" id="GO:0005829">
    <property type="term" value="C:cytosol"/>
    <property type="evidence" value="ECO:0007669"/>
    <property type="project" value="TreeGrafter"/>
</dbReference>
<evidence type="ECO:0000256" key="1">
    <source>
        <dbReference type="ARBA" id="ARBA00022679"/>
    </source>
</evidence>
<dbReference type="EMBL" id="KB206479">
    <property type="protein sequence ID" value="ELP91027.1"/>
    <property type="molecule type" value="Genomic_DNA"/>
</dbReference>
<dbReference type="PANTHER" id="PTHR24348">
    <property type="entry name" value="SERINE/THREONINE-PROTEIN KINASE UNC-51-RELATED"/>
    <property type="match status" value="1"/>
</dbReference>
<evidence type="ECO:0000256" key="2">
    <source>
        <dbReference type="ARBA" id="ARBA00022741"/>
    </source>
</evidence>
<dbReference type="SMART" id="SM00220">
    <property type="entry name" value="S_TKc"/>
    <property type="match status" value="1"/>
</dbReference>
<feature type="domain" description="Protein kinase" evidence="6">
    <location>
        <begin position="240"/>
        <end position="510"/>
    </location>
</feature>
<dbReference type="PROSITE" id="PS00108">
    <property type="entry name" value="PROTEIN_KINASE_ST"/>
    <property type="match status" value="1"/>
</dbReference>
<proteinExistence type="predicted"/>
<feature type="binding site" evidence="5">
    <location>
        <position position="268"/>
    </location>
    <ligand>
        <name>ATP</name>
        <dbReference type="ChEBI" id="CHEBI:30616"/>
    </ligand>
</feature>
<accession>A0A0A1UBI4</accession>
<evidence type="ECO:0000259" key="6">
    <source>
        <dbReference type="PROSITE" id="PS50011"/>
    </source>
</evidence>